<protein>
    <submittedName>
        <fullName evidence="1">Uncharacterized protein</fullName>
    </submittedName>
</protein>
<evidence type="ECO:0000313" key="1">
    <source>
        <dbReference type="EMBL" id="GFE66649.1"/>
    </source>
</evidence>
<dbReference type="AlphaFoldDB" id="A0A6N6JMJ7"/>
<proteinExistence type="predicted"/>
<organism evidence="1 2">
    <name type="scientific">Litoreibacter roseus</name>
    <dbReference type="NCBI Taxonomy" id="2601869"/>
    <lineage>
        <taxon>Bacteria</taxon>
        <taxon>Pseudomonadati</taxon>
        <taxon>Pseudomonadota</taxon>
        <taxon>Alphaproteobacteria</taxon>
        <taxon>Rhodobacterales</taxon>
        <taxon>Roseobacteraceae</taxon>
        <taxon>Litoreibacter</taxon>
    </lineage>
</organism>
<reference evidence="1 2" key="1">
    <citation type="submission" date="2019-12" db="EMBL/GenBank/DDBJ databases">
        <title>Litoreibacter badius sp. nov., a novel bacteriochlorophyll a-containing bacterium in the genus Litoreibacter.</title>
        <authorList>
            <person name="Kanamuro M."/>
            <person name="Takabe Y."/>
            <person name="Mori K."/>
            <person name="Takaichi S."/>
            <person name="Hanada S."/>
        </authorList>
    </citation>
    <scope>NUCLEOTIDE SEQUENCE [LARGE SCALE GENOMIC DNA]</scope>
    <source>
        <strain evidence="1 2">K6</strain>
    </source>
</reference>
<sequence length="55" mass="5981">MLIGKVKVDQALKVWGSEGDFIAYRVPDERQGKKSAISCEPGIKNIACCSPDQTV</sequence>
<dbReference type="RefSeq" id="WP_159809873.1">
    <property type="nucleotide sequence ID" value="NZ_BLJE01000005.1"/>
</dbReference>
<comment type="caution">
    <text evidence="1">The sequence shown here is derived from an EMBL/GenBank/DDBJ whole genome shotgun (WGS) entry which is preliminary data.</text>
</comment>
<dbReference type="EMBL" id="BLJE01000005">
    <property type="protein sequence ID" value="GFE66649.1"/>
    <property type="molecule type" value="Genomic_DNA"/>
</dbReference>
<evidence type="ECO:0000313" key="2">
    <source>
        <dbReference type="Proteomes" id="UP000436822"/>
    </source>
</evidence>
<dbReference type="Proteomes" id="UP000436822">
    <property type="component" value="Unassembled WGS sequence"/>
</dbReference>
<accession>A0A6N6JMJ7</accession>
<name>A0A6N6JMJ7_9RHOB</name>
<keyword evidence="2" id="KW-1185">Reference proteome</keyword>
<gene>
    <name evidence="1" type="ORF">KIN_37230</name>
</gene>